<dbReference type="KEGG" id="abq:ABAZ39_14510"/>
<reference evidence="1 3" key="1">
    <citation type="journal article" date="2014" name="Genome Announc.">
        <title>Complete Genome Sequence of the Model Rhizosphere Strain Azospirillum brasilense Az39, Successfully Applied in Agriculture.</title>
        <authorList>
            <person name="Rivera D."/>
            <person name="Revale S."/>
            <person name="Molina R."/>
            <person name="Gualpa J."/>
            <person name="Puente M."/>
            <person name="Maroniche G."/>
            <person name="Paris G."/>
            <person name="Baker D."/>
            <person name="Clavijo B."/>
            <person name="McLay K."/>
            <person name="Spaepen S."/>
            <person name="Perticari A."/>
            <person name="Vazquez M."/>
            <person name="Wisniewski-Dye F."/>
            <person name="Watkins C."/>
            <person name="Martinez-Abarca F."/>
            <person name="Vanderleyden J."/>
            <person name="Cassan F."/>
        </authorList>
    </citation>
    <scope>NUCLEOTIDE SEQUENCE [LARGE SCALE GENOMIC DNA]</scope>
    <source>
        <strain evidence="1 3">Az39</strain>
    </source>
</reference>
<gene>
    <name evidence="1" type="ORF">ABAZ39_14510</name>
    <name evidence="2" type="ORF">C1S70_12270</name>
</gene>
<evidence type="ECO:0000313" key="4">
    <source>
        <dbReference type="Proteomes" id="UP000236268"/>
    </source>
</evidence>
<dbReference type="Pfam" id="PF12007">
    <property type="entry name" value="DUF3501"/>
    <property type="match status" value="1"/>
</dbReference>
<evidence type="ECO:0000313" key="2">
    <source>
        <dbReference type="EMBL" id="PNQ98590.1"/>
    </source>
</evidence>
<evidence type="ECO:0000313" key="1">
    <source>
        <dbReference type="EMBL" id="AIB13174.1"/>
    </source>
</evidence>
<dbReference type="RefSeq" id="WP_038530338.1">
    <property type="nucleotide sequence ID" value="NZ_CP007793.1"/>
</dbReference>
<name>A0A060DQD6_9PROT</name>
<dbReference type="EMBL" id="POWG01000011">
    <property type="protein sequence ID" value="PNQ98590.1"/>
    <property type="molecule type" value="Genomic_DNA"/>
</dbReference>
<dbReference type="AlphaFoldDB" id="A0A060DQD6"/>
<dbReference type="Proteomes" id="UP000027186">
    <property type="component" value="Chromosome"/>
</dbReference>
<dbReference type="EMBL" id="CP007793">
    <property type="protein sequence ID" value="AIB13174.1"/>
    <property type="molecule type" value="Genomic_DNA"/>
</dbReference>
<accession>A0A060DQD6</accession>
<accession>A0A2K1G1B0</accession>
<proteinExistence type="predicted"/>
<dbReference type="InterPro" id="IPR021890">
    <property type="entry name" value="DUF3501"/>
</dbReference>
<dbReference type="Proteomes" id="UP000236268">
    <property type="component" value="Unassembled WGS sequence"/>
</dbReference>
<protein>
    <submittedName>
        <fullName evidence="2">DUF3501 domain-containing protein</fullName>
    </submittedName>
</protein>
<sequence>MTARRIAITRADILPLDRYARERAARRSALVAVKKKRRVAVGPYALVHFENYETMWQQVHEMLFIERGGEDQIAGELRAYNGLIPQGTELVATVMFEIADPARRGAELGRLGGVERTVTLRFAGHTVTGRPEEDVARTNEAGKASAVHFLHFDFTPEQIAAFRTPGTEVILGIGHPHYGHMAVMPEAVRAELAGDFG</sequence>
<evidence type="ECO:0000313" key="3">
    <source>
        <dbReference type="Proteomes" id="UP000027186"/>
    </source>
</evidence>
<organism evidence="1 3">
    <name type="scientific">Azospirillum argentinense</name>
    <dbReference type="NCBI Taxonomy" id="2970906"/>
    <lineage>
        <taxon>Bacteria</taxon>
        <taxon>Pseudomonadati</taxon>
        <taxon>Pseudomonadota</taxon>
        <taxon>Alphaproteobacteria</taxon>
        <taxon>Rhodospirillales</taxon>
        <taxon>Azospirillaceae</taxon>
        <taxon>Azospirillum</taxon>
    </lineage>
</organism>
<dbReference type="OrthoDB" id="9780579at2"/>
<reference evidence="2 4" key="2">
    <citation type="submission" date="2018-01" db="EMBL/GenBank/DDBJ databases">
        <title>Whole genome sequence of Azospirillum brasilense REC3 isolated from strawberry roots.</title>
        <authorList>
            <person name="Fontana C.A."/>
            <person name="Salazar S.M."/>
            <person name="Bassi D."/>
            <person name="Puglisi E."/>
            <person name="Lovaisa N.C."/>
            <person name="Toffoli L.M."/>
            <person name="Pedraza R."/>
            <person name="Cocconcelli P.S."/>
        </authorList>
    </citation>
    <scope>NUCLEOTIDE SEQUENCE [LARGE SCALE GENOMIC DNA]</scope>
    <source>
        <strain evidence="2 4">REC3</strain>
    </source>
</reference>